<accession>R0MJM7</accession>
<evidence type="ECO:0000313" key="1">
    <source>
        <dbReference type="EMBL" id="EOB14395.1"/>
    </source>
</evidence>
<gene>
    <name evidence="1" type="ORF">NBO_28g0034</name>
</gene>
<evidence type="ECO:0000313" key="2">
    <source>
        <dbReference type="Proteomes" id="UP000016927"/>
    </source>
</evidence>
<keyword evidence="2" id="KW-1185">Reference proteome</keyword>
<proteinExistence type="predicted"/>
<dbReference type="AlphaFoldDB" id="R0MJM7"/>
<organism evidence="1 2">
    <name type="scientific">Nosema bombycis (strain CQ1 / CVCC 102059)</name>
    <name type="common">Microsporidian parasite</name>
    <name type="synonym">Pebrine of silkworm</name>
    <dbReference type="NCBI Taxonomy" id="578461"/>
    <lineage>
        <taxon>Eukaryota</taxon>
        <taxon>Fungi</taxon>
        <taxon>Fungi incertae sedis</taxon>
        <taxon>Microsporidia</taxon>
        <taxon>Nosematidae</taxon>
        <taxon>Nosema</taxon>
    </lineage>
</organism>
<protein>
    <submittedName>
        <fullName evidence="1">Uncharacterized protein</fullName>
    </submittedName>
</protein>
<dbReference type="EMBL" id="KB908936">
    <property type="protein sequence ID" value="EOB14395.1"/>
    <property type="molecule type" value="Genomic_DNA"/>
</dbReference>
<name>R0MJM7_NOSB1</name>
<reference evidence="1 2" key="1">
    <citation type="journal article" date="2013" name="BMC Genomics">
        <title>Comparative genomics of parasitic silkworm microsporidia reveal an association between genome expansion and host adaptation.</title>
        <authorList>
            <person name="Pan G."/>
            <person name="Xu J."/>
            <person name="Li T."/>
            <person name="Xia Q."/>
            <person name="Liu S.L."/>
            <person name="Zhang G."/>
            <person name="Li S."/>
            <person name="Li C."/>
            <person name="Liu H."/>
            <person name="Yang L."/>
            <person name="Liu T."/>
            <person name="Zhang X."/>
            <person name="Wu Z."/>
            <person name="Fan W."/>
            <person name="Dang X."/>
            <person name="Xiang H."/>
            <person name="Tao M."/>
            <person name="Li Y."/>
            <person name="Hu J."/>
            <person name="Li Z."/>
            <person name="Lin L."/>
            <person name="Luo J."/>
            <person name="Geng L."/>
            <person name="Wang L."/>
            <person name="Long M."/>
            <person name="Wan Y."/>
            <person name="He N."/>
            <person name="Zhang Z."/>
            <person name="Lu C."/>
            <person name="Keeling P.J."/>
            <person name="Wang J."/>
            <person name="Xiang Z."/>
            <person name="Zhou Z."/>
        </authorList>
    </citation>
    <scope>NUCLEOTIDE SEQUENCE [LARGE SCALE GENOMIC DNA]</scope>
    <source>
        <strain evidence="2">CQ1 / CVCC 102059</strain>
    </source>
</reference>
<dbReference type="VEuPathDB" id="MicrosporidiaDB:NBO_28g0034"/>
<sequence length="49" mass="5884">MKCVDKKYNKTYSFNLVLDDNESFMTKPFYYSGKEQKWVLGHSEVDVRN</sequence>
<dbReference type="Proteomes" id="UP000016927">
    <property type="component" value="Unassembled WGS sequence"/>
</dbReference>
<dbReference type="HOGENOM" id="CLU_3143518_0_0_1"/>